<reference evidence="1" key="1">
    <citation type="submission" date="2022-07" db="EMBL/GenBank/DDBJ databases">
        <title>Genome Sequence of Lecanicillium saksenae.</title>
        <authorList>
            <person name="Buettner E."/>
        </authorList>
    </citation>
    <scope>NUCLEOTIDE SEQUENCE</scope>
    <source>
        <strain evidence="1">VT-O1</strain>
    </source>
</reference>
<organism evidence="1 2">
    <name type="scientific">Lecanicillium saksenae</name>
    <dbReference type="NCBI Taxonomy" id="468837"/>
    <lineage>
        <taxon>Eukaryota</taxon>
        <taxon>Fungi</taxon>
        <taxon>Dikarya</taxon>
        <taxon>Ascomycota</taxon>
        <taxon>Pezizomycotina</taxon>
        <taxon>Sordariomycetes</taxon>
        <taxon>Hypocreomycetidae</taxon>
        <taxon>Hypocreales</taxon>
        <taxon>Cordycipitaceae</taxon>
        <taxon>Lecanicillium</taxon>
    </lineage>
</organism>
<comment type="caution">
    <text evidence="1">The sequence shown here is derived from an EMBL/GenBank/DDBJ whole genome shotgun (WGS) entry which is preliminary data.</text>
</comment>
<protein>
    <submittedName>
        <fullName evidence="1">Uncharacterized protein</fullName>
    </submittedName>
</protein>
<dbReference type="Proteomes" id="UP001148737">
    <property type="component" value="Unassembled WGS sequence"/>
</dbReference>
<proteinExistence type="predicted"/>
<dbReference type="EMBL" id="JANAKD010002106">
    <property type="protein sequence ID" value="KAJ3474770.1"/>
    <property type="molecule type" value="Genomic_DNA"/>
</dbReference>
<evidence type="ECO:0000313" key="2">
    <source>
        <dbReference type="Proteomes" id="UP001148737"/>
    </source>
</evidence>
<keyword evidence="2" id="KW-1185">Reference proteome</keyword>
<accession>A0ACC1QII5</accession>
<name>A0ACC1QII5_9HYPO</name>
<evidence type="ECO:0000313" key="1">
    <source>
        <dbReference type="EMBL" id="KAJ3474770.1"/>
    </source>
</evidence>
<sequence>MYIGSPTAYNSDANAHLQTEATLAIQIAEQCDFPGLDDYLLYKAGKLPLENFRKGKLVICGWCLEQMHAITAMLSQVAPHEVDKSRIESRTLDSSINYQKEMVIRCTTRSSAPGYTTEWGRSYLATTTGHDCDIFRQSHTEVGQKPATRARLPRRIQPHKADTWIG</sequence>
<gene>
    <name evidence="1" type="ORF">NLG97_g9705</name>
</gene>